<sequence length="440" mass="45846">MADANLRDHIENVRGEMSNLQIKGIPAVYFFLFTLIILLASFLGKLPGGMVGGFALTMALGYAFEYIGDRLPVVSTYLGGGPIVCIFAGAALVYWGVLPEAAIKTVDDFMTDGGFLTFYVVSLIVGSIFGIEARLLFKAGARFAVPIFLALIFAVLFCAIVAFVLGLSSHQSIANVVYPILGGGLGAGVFPIAEIYQLAANMETEEILGILIPPMALGNVFAIIAGGLLYRLSLAKPHLSGNGNLLKGEDTIGTNTSTPDEESSYGDLATGILASGTMAMVGGLLTFVFTGVHEYALMIIAVVLLKLLGVVPLSIQKGCSSWFKFMAMYMTPALLVGIGMSYTDLGLVYAALNLHTVLLVLAVVAGAVVGAGLGGLLVGFHFIESSLAAGLCMANMGGTGDVAVLSAARRMNLIPFAQIASRLGGALILIVVGITIPFLV</sequence>
<dbReference type="RefSeq" id="WP_189437795.1">
    <property type="nucleotide sequence ID" value="NZ_BMXE01000006.1"/>
</dbReference>
<dbReference type="EMBL" id="BMXE01000006">
    <property type="protein sequence ID" value="GHB40178.1"/>
    <property type="molecule type" value="Genomic_DNA"/>
</dbReference>
<dbReference type="PANTHER" id="PTHR40033">
    <property type="entry name" value="NA(+)-MALATE SYMPORTER"/>
    <property type="match status" value="1"/>
</dbReference>
<evidence type="ECO:0000256" key="2">
    <source>
        <dbReference type="SAM" id="Phobius"/>
    </source>
</evidence>
<feature type="transmembrane region" description="Helical" evidence="2">
    <location>
        <begin position="143"/>
        <end position="164"/>
    </location>
</feature>
<dbReference type="Proteomes" id="UP000637980">
    <property type="component" value="Unassembled WGS sequence"/>
</dbReference>
<keyword evidence="2" id="KW-0812">Transmembrane</keyword>
<feature type="transmembrane region" description="Helical" evidence="2">
    <location>
        <begin position="268"/>
        <end position="288"/>
    </location>
</feature>
<feature type="transmembrane region" description="Helical" evidence="2">
    <location>
        <begin position="109"/>
        <end position="131"/>
    </location>
</feature>
<dbReference type="InterPro" id="IPR004679">
    <property type="entry name" value="2-OHcarboxylate_transport"/>
</dbReference>
<feature type="transmembrane region" description="Helical" evidence="2">
    <location>
        <begin position="49"/>
        <end position="67"/>
    </location>
</feature>
<organism evidence="3 4">
    <name type="scientific">Pseudovibrio japonicus</name>
    <dbReference type="NCBI Taxonomy" id="366534"/>
    <lineage>
        <taxon>Bacteria</taxon>
        <taxon>Pseudomonadati</taxon>
        <taxon>Pseudomonadota</taxon>
        <taxon>Alphaproteobacteria</taxon>
        <taxon>Hyphomicrobiales</taxon>
        <taxon>Stappiaceae</taxon>
        <taxon>Pseudovibrio</taxon>
    </lineage>
</organism>
<evidence type="ECO:0000256" key="1">
    <source>
        <dbReference type="PIRNR" id="PIRNR005348"/>
    </source>
</evidence>
<reference evidence="4" key="1">
    <citation type="journal article" date="2019" name="Int. J. Syst. Evol. Microbiol.">
        <title>The Global Catalogue of Microorganisms (GCM) 10K type strain sequencing project: providing services to taxonomists for standard genome sequencing and annotation.</title>
        <authorList>
            <consortium name="The Broad Institute Genomics Platform"/>
            <consortium name="The Broad Institute Genome Sequencing Center for Infectious Disease"/>
            <person name="Wu L."/>
            <person name="Ma J."/>
        </authorList>
    </citation>
    <scope>NUCLEOTIDE SEQUENCE [LARGE SCALE GENOMIC DNA]</scope>
    <source>
        <strain evidence="4">KCTC 12861</strain>
    </source>
</reference>
<dbReference type="PANTHER" id="PTHR40033:SF1">
    <property type="entry name" value="CITRATE-SODIUM SYMPORTER"/>
    <property type="match status" value="1"/>
</dbReference>
<keyword evidence="4" id="KW-1185">Reference proteome</keyword>
<feature type="transmembrane region" description="Helical" evidence="2">
    <location>
        <begin position="419"/>
        <end position="439"/>
    </location>
</feature>
<feature type="transmembrane region" description="Helical" evidence="2">
    <location>
        <begin position="327"/>
        <end position="350"/>
    </location>
</feature>
<keyword evidence="1 2" id="KW-0472">Membrane</keyword>
<feature type="transmembrane region" description="Helical" evidence="2">
    <location>
        <begin position="24"/>
        <end position="43"/>
    </location>
</feature>
<keyword evidence="1" id="KW-0769">Symport</keyword>
<proteinExistence type="inferred from homology"/>
<gene>
    <name evidence="3" type="ORF">GCM10007094_31850</name>
</gene>
<feature type="transmembrane region" description="Helical" evidence="2">
    <location>
        <begin position="386"/>
        <end position="407"/>
    </location>
</feature>
<feature type="transmembrane region" description="Helical" evidence="2">
    <location>
        <begin position="357"/>
        <end position="380"/>
    </location>
</feature>
<comment type="similarity">
    <text evidence="1">Belongs to the 2-hydroxycarboxylate transporter (2-HCT) (TC 2.A.24) family.</text>
</comment>
<feature type="transmembrane region" description="Helical" evidence="2">
    <location>
        <begin position="74"/>
        <end position="97"/>
    </location>
</feature>
<feature type="transmembrane region" description="Helical" evidence="2">
    <location>
        <begin position="295"/>
        <end position="315"/>
    </location>
</feature>
<comment type="caution">
    <text evidence="3">The sequence shown here is derived from an EMBL/GenBank/DDBJ whole genome shotgun (WGS) entry which is preliminary data.</text>
</comment>
<feature type="transmembrane region" description="Helical" evidence="2">
    <location>
        <begin position="176"/>
        <end position="196"/>
    </location>
</feature>
<keyword evidence="1" id="KW-0813">Transport</keyword>
<evidence type="ECO:0000313" key="4">
    <source>
        <dbReference type="Proteomes" id="UP000637980"/>
    </source>
</evidence>
<dbReference type="Pfam" id="PF03390">
    <property type="entry name" value="2HCT"/>
    <property type="match status" value="1"/>
</dbReference>
<name>A0ABQ3EL88_9HYPH</name>
<feature type="transmembrane region" description="Helical" evidence="2">
    <location>
        <begin position="208"/>
        <end position="230"/>
    </location>
</feature>
<evidence type="ECO:0000313" key="3">
    <source>
        <dbReference type="EMBL" id="GHB40178.1"/>
    </source>
</evidence>
<dbReference type="PIRSF" id="PIRSF005348">
    <property type="entry name" value="YxkH"/>
    <property type="match status" value="1"/>
</dbReference>
<keyword evidence="2" id="KW-1133">Transmembrane helix</keyword>
<protein>
    <submittedName>
        <fullName evidence="3">Citrate:sodium symporter</fullName>
    </submittedName>
</protein>
<accession>A0ABQ3EL88</accession>